<dbReference type="Proteomes" id="UP001519294">
    <property type="component" value="Unassembled WGS sequence"/>
</dbReference>
<dbReference type="InterPro" id="IPR002477">
    <property type="entry name" value="Peptidoglycan-bd-like"/>
</dbReference>
<dbReference type="RefSeq" id="WP_029267466.1">
    <property type="nucleotide sequence ID" value="NZ_JAGIKX010000008.1"/>
</dbReference>
<protein>
    <submittedName>
        <fullName evidence="3">Beta-N-acetylglucosaminidase</fullName>
    </submittedName>
</protein>
<dbReference type="SUPFAM" id="SSF47090">
    <property type="entry name" value="PGBD-like"/>
    <property type="match status" value="5"/>
</dbReference>
<feature type="compositionally biased region" description="Basic and acidic residues" evidence="1">
    <location>
        <begin position="18"/>
        <end position="29"/>
    </location>
</feature>
<organism evidence="3 4">
    <name type="scientific">Virgibacillus alimentarius</name>
    <dbReference type="NCBI Taxonomy" id="698769"/>
    <lineage>
        <taxon>Bacteria</taxon>
        <taxon>Bacillati</taxon>
        <taxon>Bacillota</taxon>
        <taxon>Bacilli</taxon>
        <taxon>Bacillales</taxon>
        <taxon>Bacillaceae</taxon>
        <taxon>Virgibacillus</taxon>
    </lineage>
</organism>
<feature type="domain" description="Peptidoglycan binding-like" evidence="2">
    <location>
        <begin position="333"/>
        <end position="389"/>
    </location>
</feature>
<evidence type="ECO:0000259" key="2">
    <source>
        <dbReference type="Pfam" id="PF01471"/>
    </source>
</evidence>
<dbReference type="Pfam" id="PF01471">
    <property type="entry name" value="PG_binding_1"/>
    <property type="match status" value="5"/>
</dbReference>
<dbReference type="InterPro" id="IPR036365">
    <property type="entry name" value="PGBD-like_sf"/>
</dbReference>
<feature type="region of interest" description="Disordered" evidence="1">
    <location>
        <begin position="1"/>
        <end position="29"/>
    </location>
</feature>
<comment type="caution">
    <text evidence="3">The sequence shown here is derived from an EMBL/GenBank/DDBJ whole genome shotgun (WGS) entry which is preliminary data.</text>
</comment>
<sequence length="660" mass="75322">MEPKLANSSHTAELDADVENHAGEQQKEESYIAKINDKKIKVDGLLASPIQPHEQHDNLIPLKIMLNWIGYGTIAITPNFGPLTKERVKEFQKDQGLPITGIIDNSTVIKINKIFHVMINDPEIKLASIKKLKKDLNRIGFSGIMVSDKLGPYAVDRIKEFQSFYELPVTGQVNVDTLKKIDEILNSPLREGKRHRDLPILKEHLNNLGFGKVSISNKFGGRMKRKVKKFQRKHGLPISGIMDDVTRFKLYEALAAAINYAEDKHPGIKRLKNALNQIGFGGIEISSKLGAYTIDRIKEFQAFYELSVTGQVNADTLYKMDEILLSPLQNGGRHEDVKYLKENLVSLGYGRLPITNKFGSLTQRKLEQFQRDYGLPVSGIADKYTFKKLDQIARYQEKLTYQHYNVTFEEAIKMHMKDESTAQLKEKIIAIRDYKDVETYFDPANLLKDDKDKFQLLDLSRPRVVTNEVLHNYLKGFDILKDKEQAFIDAGREHGINEILLVSHATLEVERGSAGAAYGIPVDRSGHITYVEKDKDGIKVTVPGETAKTKKWVYNIYGITDESDHSLSCRAKKAFDEGWDTLEKSIIGGAPYIKGMYFVNGQRTLYSMRWNLANVIGKENAKSQNTIDKDWFFGQIKRLYNIYRQLDSYILYLEVPIYKK</sequence>
<feature type="domain" description="Peptidoglycan binding-like" evidence="2">
    <location>
        <begin position="265"/>
        <end position="320"/>
    </location>
</feature>
<dbReference type="Gene3D" id="1.10.101.10">
    <property type="entry name" value="PGBD-like superfamily/PGBD"/>
    <property type="match status" value="5"/>
</dbReference>
<feature type="domain" description="Peptidoglycan binding-like" evidence="2">
    <location>
        <begin position="56"/>
        <end position="108"/>
    </location>
</feature>
<proteinExistence type="predicted"/>
<feature type="domain" description="Peptidoglycan binding-like" evidence="2">
    <location>
        <begin position="128"/>
        <end position="181"/>
    </location>
</feature>
<evidence type="ECO:0000256" key="1">
    <source>
        <dbReference type="SAM" id="MobiDB-lite"/>
    </source>
</evidence>
<keyword evidence="4" id="KW-1185">Reference proteome</keyword>
<accession>A0ABS4S7G9</accession>
<feature type="compositionally biased region" description="Polar residues" evidence="1">
    <location>
        <begin position="1"/>
        <end position="11"/>
    </location>
</feature>
<evidence type="ECO:0000313" key="3">
    <source>
        <dbReference type="EMBL" id="MBP2257442.1"/>
    </source>
</evidence>
<feature type="domain" description="Peptidoglycan binding-like" evidence="2">
    <location>
        <begin position="197"/>
        <end position="247"/>
    </location>
</feature>
<dbReference type="EMBL" id="JAGIKX010000008">
    <property type="protein sequence ID" value="MBP2257442.1"/>
    <property type="molecule type" value="Genomic_DNA"/>
</dbReference>
<reference evidence="3 4" key="1">
    <citation type="submission" date="2021-03" db="EMBL/GenBank/DDBJ databases">
        <title>Genomic Encyclopedia of Type Strains, Phase IV (KMG-IV): sequencing the most valuable type-strain genomes for metagenomic binning, comparative biology and taxonomic classification.</title>
        <authorList>
            <person name="Goeker M."/>
        </authorList>
    </citation>
    <scope>NUCLEOTIDE SEQUENCE [LARGE SCALE GENOMIC DNA]</scope>
    <source>
        <strain evidence="3 4">DSM 25790</strain>
    </source>
</reference>
<evidence type="ECO:0000313" key="4">
    <source>
        <dbReference type="Proteomes" id="UP001519294"/>
    </source>
</evidence>
<dbReference type="InterPro" id="IPR036366">
    <property type="entry name" value="PGBDSf"/>
</dbReference>
<name>A0ABS4S7G9_9BACI</name>
<gene>
    <name evidence="3" type="ORF">J2Z81_001390</name>
</gene>